<dbReference type="AlphaFoldDB" id="A0A8S2IPK2"/>
<evidence type="ECO:0000313" key="3">
    <source>
        <dbReference type="Proteomes" id="UP000681967"/>
    </source>
</evidence>
<reference evidence="2" key="1">
    <citation type="submission" date="2021-02" db="EMBL/GenBank/DDBJ databases">
        <authorList>
            <person name="Nowell W R."/>
        </authorList>
    </citation>
    <scope>NUCLEOTIDE SEQUENCE</scope>
</reference>
<sequence length="155" mass="17518">MCLFPNEQGADTDSDIYISIIGTNANSTRKALRSIDPSMNAFERNQVDICMIYTNVKFDETENSIQGIEVMNDGQWVGSSRKSSCIYISRVNGAQTNNQWIISGNLIFISFLEPAKSGFCLWPVIQELQEAKRLKERQNKQADPSGFLNVRSERI</sequence>
<proteinExistence type="predicted"/>
<evidence type="ECO:0000313" key="2">
    <source>
        <dbReference type="EMBL" id="CAF3769305.1"/>
    </source>
</evidence>
<dbReference type="SUPFAM" id="SSF49723">
    <property type="entry name" value="Lipase/lipooxygenase domain (PLAT/LH2 domain)"/>
    <property type="match status" value="1"/>
</dbReference>
<gene>
    <name evidence="2" type="ORF">BYL167_LOCUS1304</name>
</gene>
<accession>A0A8S2IPK2</accession>
<dbReference type="InterPro" id="IPR036392">
    <property type="entry name" value="PLAT/LH2_dom_sf"/>
</dbReference>
<comment type="caution">
    <text evidence="2">The sequence shown here is derived from an EMBL/GenBank/DDBJ whole genome shotgun (WGS) entry which is preliminary data.</text>
</comment>
<feature type="region of interest" description="Disordered" evidence="1">
    <location>
        <begin position="135"/>
        <end position="155"/>
    </location>
</feature>
<name>A0A8S2IPK2_9BILA</name>
<evidence type="ECO:0000256" key="1">
    <source>
        <dbReference type="SAM" id="MobiDB-lite"/>
    </source>
</evidence>
<dbReference type="Gene3D" id="2.60.60.20">
    <property type="entry name" value="PLAT/LH2 domain"/>
    <property type="match status" value="1"/>
</dbReference>
<dbReference type="Proteomes" id="UP000681967">
    <property type="component" value="Unassembled WGS sequence"/>
</dbReference>
<organism evidence="2 3">
    <name type="scientific">Rotaria magnacalcarata</name>
    <dbReference type="NCBI Taxonomy" id="392030"/>
    <lineage>
        <taxon>Eukaryota</taxon>
        <taxon>Metazoa</taxon>
        <taxon>Spiralia</taxon>
        <taxon>Gnathifera</taxon>
        <taxon>Rotifera</taxon>
        <taxon>Eurotatoria</taxon>
        <taxon>Bdelloidea</taxon>
        <taxon>Philodinida</taxon>
        <taxon>Philodinidae</taxon>
        <taxon>Rotaria</taxon>
    </lineage>
</organism>
<dbReference type="EMBL" id="CAJOBH010000190">
    <property type="protein sequence ID" value="CAF3769305.1"/>
    <property type="molecule type" value="Genomic_DNA"/>
</dbReference>
<protein>
    <submittedName>
        <fullName evidence="2">Uncharacterized protein</fullName>
    </submittedName>
</protein>